<dbReference type="RefSeq" id="WP_183223872.1">
    <property type="nucleotide sequence ID" value="NZ_JACHFA010000002.1"/>
</dbReference>
<reference evidence="1 2" key="1">
    <citation type="submission" date="2020-08" db="EMBL/GenBank/DDBJ databases">
        <title>Genomic Encyclopedia of Type Strains, Phase IV (KMG-IV): sequencing the most valuable type-strain genomes for metagenomic binning, comparative biology and taxonomic classification.</title>
        <authorList>
            <person name="Goeker M."/>
        </authorList>
    </citation>
    <scope>NUCLEOTIDE SEQUENCE [LARGE SCALE GENOMIC DNA]</scope>
    <source>
        <strain evidence="1 2">DSM 16813</strain>
    </source>
</reference>
<sequence>MFNKINVMTEMLTYLIGSVQLRALEFVKYSDSKLSKVKNANQKYFNLFFKDCCDVSYYLD</sequence>
<name>A0ABR6P6H1_9SPIR</name>
<proteinExistence type="predicted"/>
<gene>
    <name evidence="1" type="ORF">HNR35_000629</name>
</gene>
<evidence type="ECO:0000313" key="1">
    <source>
        <dbReference type="EMBL" id="MBB6031636.1"/>
    </source>
</evidence>
<protein>
    <submittedName>
        <fullName evidence="1">Uncharacterized protein</fullName>
    </submittedName>
</protein>
<accession>A0ABR6P6H1</accession>
<keyword evidence="2" id="KW-1185">Reference proteome</keyword>
<organism evidence="1 2">
    <name type="scientific">Borreliella spielmanii</name>
    <dbReference type="NCBI Taxonomy" id="88916"/>
    <lineage>
        <taxon>Bacteria</taxon>
        <taxon>Pseudomonadati</taxon>
        <taxon>Spirochaetota</taxon>
        <taxon>Spirochaetia</taxon>
        <taxon>Spirochaetales</taxon>
        <taxon>Borreliaceae</taxon>
        <taxon>Borreliella</taxon>
    </lineage>
</organism>
<comment type="caution">
    <text evidence="1">The sequence shown here is derived from an EMBL/GenBank/DDBJ whole genome shotgun (WGS) entry which is preliminary data.</text>
</comment>
<dbReference type="EMBL" id="JACHFA010000002">
    <property type="protein sequence ID" value="MBB6031636.1"/>
    <property type="molecule type" value="Genomic_DNA"/>
</dbReference>
<evidence type="ECO:0000313" key="2">
    <source>
        <dbReference type="Proteomes" id="UP000566276"/>
    </source>
</evidence>
<dbReference type="Proteomes" id="UP000566276">
    <property type="component" value="Unassembled WGS sequence"/>
</dbReference>